<feature type="domain" description="NAD-dependent epimerase/dehydratase" evidence="2">
    <location>
        <begin position="3"/>
        <end position="213"/>
    </location>
</feature>
<dbReference type="Proteomes" id="UP000183047">
    <property type="component" value="Unassembled WGS sequence"/>
</dbReference>
<accession>A0A1G5G5I4</accession>
<gene>
    <name evidence="3" type="ORF">SAMN02910451_02722</name>
</gene>
<dbReference type="Gene3D" id="3.40.50.720">
    <property type="entry name" value="NAD(P)-binding Rossmann-like Domain"/>
    <property type="match status" value="1"/>
</dbReference>
<dbReference type="Pfam" id="PF01370">
    <property type="entry name" value="Epimerase"/>
    <property type="match status" value="1"/>
</dbReference>
<evidence type="ECO:0000259" key="2">
    <source>
        <dbReference type="Pfam" id="PF01370"/>
    </source>
</evidence>
<protein>
    <submittedName>
        <fullName evidence="3">UDP-glucose 4-epimerase</fullName>
    </submittedName>
</protein>
<keyword evidence="4" id="KW-1185">Reference proteome</keyword>
<dbReference type="InterPro" id="IPR036291">
    <property type="entry name" value="NAD(P)-bd_dom_sf"/>
</dbReference>
<evidence type="ECO:0000313" key="4">
    <source>
        <dbReference type="Proteomes" id="UP000183047"/>
    </source>
</evidence>
<comment type="similarity">
    <text evidence="1">Belongs to the NAD(P)-dependent epimerase/dehydratase family.</text>
</comment>
<dbReference type="InterPro" id="IPR001509">
    <property type="entry name" value="Epimerase_deHydtase"/>
</dbReference>
<evidence type="ECO:0000256" key="1">
    <source>
        <dbReference type="ARBA" id="ARBA00007637"/>
    </source>
</evidence>
<reference evidence="4" key="1">
    <citation type="submission" date="2016-10" db="EMBL/GenBank/DDBJ databases">
        <authorList>
            <person name="Varghese N."/>
            <person name="Submissions S."/>
        </authorList>
    </citation>
    <scope>NUCLEOTIDE SEQUENCE [LARGE SCALE GENOMIC DNA]</scope>
    <source>
        <strain evidence="4">XBD2006</strain>
    </source>
</reference>
<dbReference type="PANTHER" id="PTHR43000">
    <property type="entry name" value="DTDP-D-GLUCOSE 4,6-DEHYDRATASE-RELATED"/>
    <property type="match status" value="1"/>
</dbReference>
<evidence type="ECO:0000313" key="3">
    <source>
        <dbReference type="EMBL" id="SCY46530.1"/>
    </source>
</evidence>
<sequence length="282" mass="31365">MKILVTGANGFIGKRVCELLEEKKIGYCSGTRECFQMDNIESMRKFLIENSITNIIHLAARANSSDEKELFDSNIVGLYKLLQALSGTSVRNITFASGNNVYGELHDKNIDEEALCIPAEENIYGLSKYVGELLITDMLKKTDISFSILRIADVYGPGQKYGNLIKALVRAVAQHDVIKLYGEGKRIRDYIYIDDVAEGLIHASINELNGVYNLSTGVGTSVKELVNIGIELSEGKSSVEKFELDSEDDSRIVLNPFKISNTGYKANITVKEGLRRCVEEYK</sequence>
<proteinExistence type="inferred from homology"/>
<dbReference type="OrthoDB" id="9801056at2"/>
<organism evidence="3 4">
    <name type="scientific">Butyrivibrio hungatei</name>
    <dbReference type="NCBI Taxonomy" id="185008"/>
    <lineage>
        <taxon>Bacteria</taxon>
        <taxon>Bacillati</taxon>
        <taxon>Bacillota</taxon>
        <taxon>Clostridia</taxon>
        <taxon>Lachnospirales</taxon>
        <taxon>Lachnospiraceae</taxon>
        <taxon>Butyrivibrio</taxon>
    </lineage>
</organism>
<dbReference type="AlphaFoldDB" id="A0A1G5G5I4"/>
<dbReference type="SUPFAM" id="SSF51735">
    <property type="entry name" value="NAD(P)-binding Rossmann-fold domains"/>
    <property type="match status" value="1"/>
</dbReference>
<dbReference type="EMBL" id="FMUR01000018">
    <property type="protein sequence ID" value="SCY46530.1"/>
    <property type="molecule type" value="Genomic_DNA"/>
</dbReference>
<dbReference type="RefSeq" id="WP_074463140.1">
    <property type="nucleotide sequence ID" value="NZ_FMUR01000018.1"/>
</dbReference>
<name>A0A1G5G5I4_9FIRM</name>